<proteinExistence type="predicted"/>
<organism evidence="1 2">
    <name type="scientific">Trema orientale</name>
    <name type="common">Charcoal tree</name>
    <name type="synonym">Celtis orientalis</name>
    <dbReference type="NCBI Taxonomy" id="63057"/>
    <lineage>
        <taxon>Eukaryota</taxon>
        <taxon>Viridiplantae</taxon>
        <taxon>Streptophyta</taxon>
        <taxon>Embryophyta</taxon>
        <taxon>Tracheophyta</taxon>
        <taxon>Spermatophyta</taxon>
        <taxon>Magnoliopsida</taxon>
        <taxon>eudicotyledons</taxon>
        <taxon>Gunneridae</taxon>
        <taxon>Pentapetalae</taxon>
        <taxon>rosids</taxon>
        <taxon>fabids</taxon>
        <taxon>Rosales</taxon>
        <taxon>Cannabaceae</taxon>
        <taxon>Trema</taxon>
    </lineage>
</organism>
<dbReference type="InParanoid" id="A0A2P5BIR0"/>
<sequence>APLESRCQSRIGGNSSYAHVHHPGSGEIGVELQGDPLRKLPAERVGNGDLLDSLLKPSPKSAIHPLTPSSTISCRICLNQLPVSG</sequence>
<name>A0A2P5BIR0_TREOI</name>
<dbReference type="Proteomes" id="UP000237000">
    <property type="component" value="Unassembled WGS sequence"/>
</dbReference>
<evidence type="ECO:0000313" key="2">
    <source>
        <dbReference type="Proteomes" id="UP000237000"/>
    </source>
</evidence>
<gene>
    <name evidence="1" type="ORF">TorRG33x02_319560</name>
</gene>
<dbReference type="AlphaFoldDB" id="A0A2P5BIR0"/>
<dbReference type="OrthoDB" id="10324373at2759"/>
<accession>A0A2P5BIR0</accession>
<comment type="caution">
    <text evidence="1">The sequence shown here is derived from an EMBL/GenBank/DDBJ whole genome shotgun (WGS) entry which is preliminary data.</text>
</comment>
<dbReference type="EMBL" id="JXTC01000513">
    <property type="protein sequence ID" value="PON48653.1"/>
    <property type="molecule type" value="Genomic_DNA"/>
</dbReference>
<evidence type="ECO:0000313" key="1">
    <source>
        <dbReference type="EMBL" id="PON48653.1"/>
    </source>
</evidence>
<reference evidence="2" key="1">
    <citation type="submission" date="2016-06" db="EMBL/GenBank/DDBJ databases">
        <title>Parallel loss of symbiosis genes in relatives of nitrogen-fixing non-legume Parasponia.</title>
        <authorList>
            <person name="Van Velzen R."/>
            <person name="Holmer R."/>
            <person name="Bu F."/>
            <person name="Rutten L."/>
            <person name="Van Zeijl A."/>
            <person name="Liu W."/>
            <person name="Santuari L."/>
            <person name="Cao Q."/>
            <person name="Sharma T."/>
            <person name="Shen D."/>
            <person name="Roswanjaya Y."/>
            <person name="Wardhani T."/>
            <person name="Kalhor M.S."/>
            <person name="Jansen J."/>
            <person name="Van den Hoogen J."/>
            <person name="Gungor B."/>
            <person name="Hartog M."/>
            <person name="Hontelez J."/>
            <person name="Verver J."/>
            <person name="Yang W.-C."/>
            <person name="Schijlen E."/>
            <person name="Repin R."/>
            <person name="Schilthuizen M."/>
            <person name="Schranz E."/>
            <person name="Heidstra R."/>
            <person name="Miyata K."/>
            <person name="Fedorova E."/>
            <person name="Kohlen W."/>
            <person name="Bisseling T."/>
            <person name="Smit S."/>
            <person name="Geurts R."/>
        </authorList>
    </citation>
    <scope>NUCLEOTIDE SEQUENCE [LARGE SCALE GENOMIC DNA]</scope>
    <source>
        <strain evidence="2">cv. RG33-2</strain>
    </source>
</reference>
<protein>
    <submittedName>
        <fullName evidence="1">Uncharacterized protein</fullName>
    </submittedName>
</protein>
<feature type="non-terminal residue" evidence="1">
    <location>
        <position position="1"/>
    </location>
</feature>
<keyword evidence="2" id="KW-1185">Reference proteome</keyword>